<keyword evidence="5" id="KW-1185">Reference proteome</keyword>
<dbReference type="InterPro" id="IPR036465">
    <property type="entry name" value="vWFA_dom_sf"/>
</dbReference>
<evidence type="ECO:0000313" key="4">
    <source>
        <dbReference type="EMBL" id="REC62028.1"/>
    </source>
</evidence>
<dbReference type="Pfam" id="PF18962">
    <property type="entry name" value="Por_Secre_tail"/>
    <property type="match status" value="1"/>
</dbReference>
<dbReference type="PROSITE" id="PS50234">
    <property type="entry name" value="VWFA"/>
    <property type="match status" value="1"/>
</dbReference>
<evidence type="ECO:0000256" key="2">
    <source>
        <dbReference type="SAM" id="SignalP"/>
    </source>
</evidence>
<dbReference type="InterPro" id="IPR026444">
    <property type="entry name" value="Secre_tail"/>
</dbReference>
<evidence type="ECO:0000256" key="1">
    <source>
        <dbReference type="ARBA" id="ARBA00022729"/>
    </source>
</evidence>
<dbReference type="NCBIfam" id="TIGR04183">
    <property type="entry name" value="Por_Secre_tail"/>
    <property type="match status" value="1"/>
</dbReference>
<proteinExistence type="predicted"/>
<dbReference type="EMBL" id="QNVT01000010">
    <property type="protein sequence ID" value="REC62028.1"/>
    <property type="molecule type" value="Genomic_DNA"/>
</dbReference>
<reference evidence="5" key="1">
    <citation type="submission" date="2018-06" db="EMBL/GenBank/DDBJ databases">
        <authorList>
            <person name="Lum Nde A."/>
            <person name="Hugo C."/>
        </authorList>
    </citation>
    <scope>NUCLEOTIDE SEQUENCE [LARGE SCALE GENOMIC DNA]</scope>
    <source>
        <strain evidence="5">1_F178</strain>
    </source>
</reference>
<gene>
    <name evidence="4" type="ORF">DRF65_11825</name>
</gene>
<evidence type="ECO:0000313" key="5">
    <source>
        <dbReference type="Proteomes" id="UP000256686"/>
    </source>
</evidence>
<dbReference type="Gene3D" id="3.40.50.410">
    <property type="entry name" value="von Willebrand factor, type A domain"/>
    <property type="match status" value="1"/>
</dbReference>
<feature type="chain" id="PRO_5017592195" description="VWFA domain-containing protein" evidence="2">
    <location>
        <begin position="22"/>
        <end position="477"/>
    </location>
</feature>
<dbReference type="InterPro" id="IPR002035">
    <property type="entry name" value="VWF_A"/>
</dbReference>
<dbReference type="AlphaFoldDB" id="A0A3D9C8J6"/>
<sequence length="477" mass="53490">MKKTCLFFFMIFLMSWSNLSAQRDYIIMVDNGGSINKQDYVLMRRGVIKLIEQLLACNPENRVAVVQYGTGILDNDTGIYKPLIYIESDFTNDFFTAQNFERRLDFGDYFQQSLGLIRNAMLGISNPDIVSPQKTLNIEKDPNFIVFTDAERASGGLSSYLVDPAYASNYGSYDAFADVMDFKKGLSVAFPMRFTVIHANVNNDAIKAAASIADGDGPYSGPLEAVPGDPSNGHSRLYFNRDNGFHMVPSEINYWKNIAEKICHSGNIGALDFLYEPGHCIYQAGTIVGSYYLLSGATLQELKVDMINLETGEVYPVDSHPVFEAGNHFKFYLNLNSFDKAVIAGATGWYKLRLTMISNASTSPIYSWNRYPYFFYDVDMDLGMDCPGPMVAKSLSEEKLFKLTPNPTNGIVKVILNKEVKSGTLEIRDLVGNTVYNKILRDEKEIEVDLSSRKEGVYIVNVTTGKNEIYSEKIIKK</sequence>
<dbReference type="Proteomes" id="UP000256686">
    <property type="component" value="Unassembled WGS sequence"/>
</dbReference>
<protein>
    <recommendedName>
        <fullName evidence="3">VWFA domain-containing protein</fullName>
    </recommendedName>
</protein>
<dbReference type="RefSeq" id="WP_115970968.1">
    <property type="nucleotide sequence ID" value="NZ_QNVT01000010.1"/>
</dbReference>
<feature type="signal peptide" evidence="2">
    <location>
        <begin position="1"/>
        <end position="21"/>
    </location>
</feature>
<dbReference type="SUPFAM" id="SSF53300">
    <property type="entry name" value="vWA-like"/>
    <property type="match status" value="1"/>
</dbReference>
<name>A0A3D9C8J6_9FLAO</name>
<keyword evidence="1 2" id="KW-0732">Signal</keyword>
<organism evidence="4 5">
    <name type="scientific">Chryseobacterium pennae</name>
    <dbReference type="NCBI Taxonomy" id="2258962"/>
    <lineage>
        <taxon>Bacteria</taxon>
        <taxon>Pseudomonadati</taxon>
        <taxon>Bacteroidota</taxon>
        <taxon>Flavobacteriia</taxon>
        <taxon>Flavobacteriales</taxon>
        <taxon>Weeksellaceae</taxon>
        <taxon>Chryseobacterium group</taxon>
        <taxon>Chryseobacterium</taxon>
    </lineage>
</organism>
<evidence type="ECO:0000259" key="3">
    <source>
        <dbReference type="PROSITE" id="PS50234"/>
    </source>
</evidence>
<comment type="caution">
    <text evidence="4">The sequence shown here is derived from an EMBL/GenBank/DDBJ whole genome shotgun (WGS) entry which is preliminary data.</text>
</comment>
<feature type="domain" description="VWFA" evidence="3">
    <location>
        <begin position="24"/>
        <end position="70"/>
    </location>
</feature>
<accession>A0A3D9C8J6</accession>